<dbReference type="Proteomes" id="UP000224291">
    <property type="component" value="Segment"/>
</dbReference>
<organism evidence="1 2">
    <name type="scientific">Stenotrophomonas phage IME-SM1</name>
    <dbReference type="NCBI Taxonomy" id="1654717"/>
    <lineage>
        <taxon>Viruses</taxon>
        <taxon>Duplodnaviria</taxon>
        <taxon>Heunggongvirae</taxon>
        <taxon>Uroviricota</taxon>
        <taxon>Caudoviricetes</taxon>
        <taxon>Menderavirus</taxon>
        <taxon>Menderavirus IMESM1</taxon>
    </lineage>
</organism>
<dbReference type="RefSeq" id="YP_010077919.1">
    <property type="nucleotide sequence ID" value="NC_054952.1"/>
</dbReference>
<sequence length="108" mass="12393">MKIVKFAEKAGVKFSRCDPEWGGTWAYKDNPEKLQGGLMGYKFYSHPDYNAMSLRELIEQLQYAIHNEYAIWDCYCGSEAEAEGGDFYPEQIEILQIQIANRLTALGE</sequence>
<accession>A0A0H4ISK4</accession>
<keyword evidence="2" id="KW-1185">Reference proteome</keyword>
<protein>
    <submittedName>
        <fullName evidence="1">Uncharacterized protein</fullName>
    </submittedName>
</protein>
<dbReference type="EMBL" id="KR560069">
    <property type="protein sequence ID" value="AKO61726.1"/>
    <property type="molecule type" value="Genomic_DNA"/>
</dbReference>
<dbReference type="KEGG" id="vg:65066827"/>
<dbReference type="GeneID" id="65066827"/>
<name>A0A0H4ISK4_9CAUD</name>
<proteinExistence type="predicted"/>
<evidence type="ECO:0000313" key="2">
    <source>
        <dbReference type="Proteomes" id="UP000224291"/>
    </source>
</evidence>
<reference evidence="1 2" key="1">
    <citation type="submission" date="2015-05" db="EMBL/GenBank/DDBJ databases">
        <authorList>
            <person name="Liu X."/>
            <person name="Tong Y."/>
            <person name="Huang Y."/>
            <person name="Fan H."/>
            <person name="An X."/>
            <person name="Mi Z."/>
            <person name="Zhang Z."/>
        </authorList>
    </citation>
    <scope>NUCLEOTIDE SEQUENCE [LARGE SCALE GENOMIC DNA]</scope>
</reference>
<evidence type="ECO:0000313" key="1">
    <source>
        <dbReference type="EMBL" id="AKO61726.1"/>
    </source>
</evidence>